<comment type="caution">
    <text evidence="2">The sequence shown here is derived from an EMBL/GenBank/DDBJ whole genome shotgun (WGS) entry which is preliminary data.</text>
</comment>
<dbReference type="InterPro" id="IPR000242">
    <property type="entry name" value="PTP_cat"/>
</dbReference>
<proteinExistence type="predicted"/>
<keyword evidence="3" id="KW-1185">Reference proteome</keyword>
<dbReference type="InterPro" id="IPR033522">
    <property type="entry name" value="IA-2/IA-2_beta"/>
</dbReference>
<dbReference type="GO" id="GO:0004725">
    <property type="term" value="F:protein tyrosine phosphatase activity"/>
    <property type="evidence" value="ECO:0007669"/>
    <property type="project" value="InterPro"/>
</dbReference>
<dbReference type="Proteomes" id="UP000824540">
    <property type="component" value="Unassembled WGS sequence"/>
</dbReference>
<dbReference type="GO" id="GO:0051046">
    <property type="term" value="P:regulation of secretion"/>
    <property type="evidence" value="ECO:0007669"/>
    <property type="project" value="TreeGrafter"/>
</dbReference>
<feature type="domain" description="Tyrosine-protein phosphatase" evidence="1">
    <location>
        <begin position="14"/>
        <end position="103"/>
    </location>
</feature>
<dbReference type="GO" id="GO:0030141">
    <property type="term" value="C:secretory granule"/>
    <property type="evidence" value="ECO:0007669"/>
    <property type="project" value="InterPro"/>
</dbReference>
<dbReference type="GO" id="GO:0045202">
    <property type="term" value="C:synapse"/>
    <property type="evidence" value="ECO:0007669"/>
    <property type="project" value="TreeGrafter"/>
</dbReference>
<evidence type="ECO:0000259" key="1">
    <source>
        <dbReference type="PROSITE" id="PS50055"/>
    </source>
</evidence>
<dbReference type="AlphaFoldDB" id="A0A8T2P9X6"/>
<dbReference type="PANTHER" id="PTHR46106:SF1">
    <property type="entry name" value="RECEPTOR-TYPE TYROSINE-PROTEIN PHOSPHATASE-LIKE N"/>
    <property type="match status" value="1"/>
</dbReference>
<name>A0A8T2P9X6_9TELE</name>
<evidence type="ECO:0000313" key="2">
    <source>
        <dbReference type="EMBL" id="KAG9349039.1"/>
    </source>
</evidence>
<dbReference type="GO" id="GO:0035773">
    <property type="term" value="P:insulin secretion involved in cellular response to glucose stimulus"/>
    <property type="evidence" value="ECO:0007669"/>
    <property type="project" value="TreeGrafter"/>
</dbReference>
<reference evidence="2" key="1">
    <citation type="thesis" date="2021" institute="BYU ScholarsArchive" country="Provo, UT, USA">
        <title>Applications of and Algorithms for Genome Assembly and Genomic Analyses with an Emphasis on Marine Teleosts.</title>
        <authorList>
            <person name="Pickett B.D."/>
        </authorList>
    </citation>
    <scope>NUCLEOTIDE SEQUENCE</scope>
    <source>
        <strain evidence="2">HI-2016</strain>
    </source>
</reference>
<organism evidence="2 3">
    <name type="scientific">Albula glossodonta</name>
    <name type="common">roundjaw bonefish</name>
    <dbReference type="NCBI Taxonomy" id="121402"/>
    <lineage>
        <taxon>Eukaryota</taxon>
        <taxon>Metazoa</taxon>
        <taxon>Chordata</taxon>
        <taxon>Craniata</taxon>
        <taxon>Vertebrata</taxon>
        <taxon>Euteleostomi</taxon>
        <taxon>Actinopterygii</taxon>
        <taxon>Neopterygii</taxon>
        <taxon>Teleostei</taxon>
        <taxon>Albuliformes</taxon>
        <taxon>Albulidae</taxon>
        <taxon>Albula</taxon>
    </lineage>
</organism>
<dbReference type="OrthoDB" id="9880441at2759"/>
<feature type="non-terminal residue" evidence="2">
    <location>
        <position position="103"/>
    </location>
</feature>
<dbReference type="SUPFAM" id="SSF52799">
    <property type="entry name" value="(Phosphotyrosine protein) phosphatases II"/>
    <property type="match status" value="1"/>
</dbReference>
<feature type="non-terminal residue" evidence="2">
    <location>
        <position position="1"/>
    </location>
</feature>
<dbReference type="Pfam" id="PF00102">
    <property type="entry name" value="Y_phosphatase"/>
    <property type="match status" value="1"/>
</dbReference>
<dbReference type="Gene3D" id="3.90.190.10">
    <property type="entry name" value="Protein tyrosine phosphatase superfamily"/>
    <property type="match status" value="1"/>
</dbReference>
<dbReference type="EMBL" id="JAFBMS010000010">
    <property type="protein sequence ID" value="KAG9349039.1"/>
    <property type="molecule type" value="Genomic_DNA"/>
</dbReference>
<accession>A0A8T2P9X6</accession>
<protein>
    <recommendedName>
        <fullName evidence="1">Tyrosine-protein phosphatase domain-containing protein</fullName>
    </recommendedName>
</protein>
<sequence>QAYMEDHLKNKDRLLREWEALCSYQAEPSAVSVAQNDTNLKKNRNPDFVPYDHSRVKLKTEVNPSRADYINASTIIDHDPRMPAYIATQGPLSHTISDFWQVG</sequence>
<dbReference type="PRINTS" id="PR00700">
    <property type="entry name" value="PRTYPHPHTASE"/>
</dbReference>
<dbReference type="PROSITE" id="PS50055">
    <property type="entry name" value="TYR_PHOSPHATASE_PTP"/>
    <property type="match status" value="1"/>
</dbReference>
<evidence type="ECO:0000313" key="3">
    <source>
        <dbReference type="Proteomes" id="UP000824540"/>
    </source>
</evidence>
<gene>
    <name evidence="2" type="ORF">JZ751_029357</name>
</gene>
<dbReference type="PANTHER" id="PTHR46106">
    <property type="entry name" value="IA-2 PROTEIN TYROSINE PHOSPHATASE, ISOFORM C"/>
    <property type="match status" value="1"/>
</dbReference>
<dbReference type="InterPro" id="IPR029021">
    <property type="entry name" value="Prot-tyrosine_phosphatase-like"/>
</dbReference>